<dbReference type="GO" id="GO:0042285">
    <property type="term" value="F:xylosyltransferase activity"/>
    <property type="evidence" value="ECO:0007669"/>
    <property type="project" value="TreeGrafter"/>
</dbReference>
<keyword evidence="6" id="KW-0325">Glycoprotein</keyword>
<dbReference type="EMBL" id="LODT01000039">
    <property type="protein sequence ID" value="KYQ89627.1"/>
    <property type="molecule type" value="Genomic_DNA"/>
</dbReference>
<keyword evidence="2 7" id="KW-0812">Transmembrane</keyword>
<dbReference type="InterPro" id="IPR051292">
    <property type="entry name" value="Xyl/GlcA_transferase"/>
</dbReference>
<dbReference type="PANTHER" id="PTHR12270">
    <property type="entry name" value="GLYCOSYLTRANSFERASE-RELATED"/>
    <property type="match status" value="1"/>
</dbReference>
<dbReference type="GO" id="GO:0015020">
    <property type="term" value="F:glucuronosyltransferase activity"/>
    <property type="evidence" value="ECO:0007669"/>
    <property type="project" value="TreeGrafter"/>
</dbReference>
<dbReference type="GO" id="GO:0016020">
    <property type="term" value="C:membrane"/>
    <property type="evidence" value="ECO:0007669"/>
    <property type="project" value="UniProtKB-SubCell"/>
</dbReference>
<gene>
    <name evidence="8" type="ORF">DLAC_09591</name>
</gene>
<dbReference type="Gene3D" id="3.90.550.10">
    <property type="entry name" value="Spore Coat Polysaccharide Biosynthesis Protein SpsA, Chain A"/>
    <property type="match status" value="1"/>
</dbReference>
<evidence type="ECO:0000256" key="4">
    <source>
        <dbReference type="ARBA" id="ARBA00022989"/>
    </source>
</evidence>
<dbReference type="Pfam" id="PF13896">
    <property type="entry name" value="Glyco_transf_49"/>
    <property type="match status" value="1"/>
</dbReference>
<evidence type="ECO:0000256" key="3">
    <source>
        <dbReference type="ARBA" id="ARBA00022968"/>
    </source>
</evidence>
<keyword evidence="8" id="KW-0808">Transferase</keyword>
<evidence type="ECO:0000256" key="6">
    <source>
        <dbReference type="ARBA" id="ARBA00023180"/>
    </source>
</evidence>
<keyword evidence="5 7" id="KW-0472">Membrane</keyword>
<evidence type="ECO:0000256" key="5">
    <source>
        <dbReference type="ARBA" id="ARBA00023136"/>
    </source>
</evidence>
<reference evidence="8 9" key="1">
    <citation type="submission" date="2015-12" db="EMBL/GenBank/DDBJ databases">
        <title>Dictyostelia acquired genes for synthesis and detection of signals that induce cell-type specialization by lateral gene transfer from prokaryotes.</title>
        <authorList>
            <person name="Gloeckner G."/>
            <person name="Schaap P."/>
        </authorList>
    </citation>
    <scope>NUCLEOTIDE SEQUENCE [LARGE SCALE GENOMIC DNA]</scope>
    <source>
        <strain evidence="8 9">TK</strain>
    </source>
</reference>
<dbReference type="OrthoDB" id="411524at2759"/>
<dbReference type="PANTHER" id="PTHR12270:SF50">
    <property type="entry name" value="GLYCOSYLTRANSFERASE-LIKE PROTEIN GNT12-RELATED"/>
    <property type="match status" value="1"/>
</dbReference>
<evidence type="ECO:0000256" key="2">
    <source>
        <dbReference type="ARBA" id="ARBA00022692"/>
    </source>
</evidence>
<feature type="transmembrane region" description="Helical" evidence="7">
    <location>
        <begin position="34"/>
        <end position="51"/>
    </location>
</feature>
<dbReference type="AlphaFoldDB" id="A0A151Z6R8"/>
<protein>
    <submittedName>
        <fullName evidence="8">Putative glycosyltransferase</fullName>
    </submittedName>
</protein>
<dbReference type="Proteomes" id="UP000076078">
    <property type="component" value="Unassembled WGS sequence"/>
</dbReference>
<keyword evidence="4 7" id="KW-1133">Transmembrane helix</keyword>
<evidence type="ECO:0000313" key="8">
    <source>
        <dbReference type="EMBL" id="KYQ89627.1"/>
    </source>
</evidence>
<evidence type="ECO:0000256" key="7">
    <source>
        <dbReference type="SAM" id="Phobius"/>
    </source>
</evidence>
<organism evidence="8 9">
    <name type="scientific">Tieghemostelium lacteum</name>
    <name type="common">Slime mold</name>
    <name type="synonym">Dictyostelium lacteum</name>
    <dbReference type="NCBI Taxonomy" id="361077"/>
    <lineage>
        <taxon>Eukaryota</taxon>
        <taxon>Amoebozoa</taxon>
        <taxon>Evosea</taxon>
        <taxon>Eumycetozoa</taxon>
        <taxon>Dictyostelia</taxon>
        <taxon>Dictyosteliales</taxon>
        <taxon>Raperosteliaceae</taxon>
        <taxon>Tieghemostelium</taxon>
    </lineage>
</organism>
<name>A0A151Z6R8_TIELA</name>
<proteinExistence type="predicted"/>
<keyword evidence="3" id="KW-0735">Signal-anchor</keyword>
<dbReference type="GO" id="GO:0035269">
    <property type="term" value="P:protein O-linked glycosylation via mannose"/>
    <property type="evidence" value="ECO:0007669"/>
    <property type="project" value="TreeGrafter"/>
</dbReference>
<comment type="caution">
    <text evidence="8">The sequence shown here is derived from an EMBL/GenBank/DDBJ whole genome shotgun (WGS) entry which is preliminary data.</text>
</comment>
<dbReference type="SUPFAM" id="SSF53448">
    <property type="entry name" value="Nucleotide-diphospho-sugar transferases"/>
    <property type="match status" value="1"/>
</dbReference>
<dbReference type="InterPro" id="IPR029044">
    <property type="entry name" value="Nucleotide-diphossugar_trans"/>
</dbReference>
<comment type="subcellular location">
    <subcellularLocation>
        <location evidence="1">Membrane</location>
        <topology evidence="1">Single-pass type II membrane protein</topology>
    </subcellularLocation>
</comment>
<sequence>MYNNKNYFNHHNNTNVYNSNKLKRWFRRTTEKRYLAILLIVVVFFLCYLLVKVSSGSGTTTPIKLSLGLNTTFKKVPFAYGPNVDRDVGDVTLITQLSIERLERLAMMADKWRGPISAAIYIREPEEVLMVEGLVKNSLSVSMYVDIHLLYANHTRYPVNNLRNLAIRNSKTDWVLLIDVDFITPLHAHQYLVDLIRDQNTPSNDLVSYVIPSLSSDLHRYRIPDSKEELVETIKNHTIFQSNTGFCKKCHGPTNYDKWTSLKANGEIYQAEYTWIYEPFLLYRKSQINDYDERLKGYGWDKNTHTFGMACQGFRFMVLPNVWIVHMNHPSKPWEGTDTYSEQMLDSLKIVCKSILPDTKSKYGIDPNKQLYNEPLNDKNCVSSKQWSNN</sequence>
<dbReference type="InParanoid" id="A0A151Z6R8"/>
<dbReference type="OMA" id="WIVHMNH"/>
<accession>A0A151Z6R8</accession>
<evidence type="ECO:0000313" key="9">
    <source>
        <dbReference type="Proteomes" id="UP000076078"/>
    </source>
</evidence>
<evidence type="ECO:0000256" key="1">
    <source>
        <dbReference type="ARBA" id="ARBA00004606"/>
    </source>
</evidence>
<keyword evidence="9" id="KW-1185">Reference proteome</keyword>